<evidence type="ECO:0000256" key="3">
    <source>
        <dbReference type="ARBA" id="ARBA00022801"/>
    </source>
</evidence>
<feature type="non-terminal residue" evidence="7">
    <location>
        <position position="1"/>
    </location>
</feature>
<feature type="region of interest" description="Disordered" evidence="5">
    <location>
        <begin position="18"/>
        <end position="43"/>
    </location>
</feature>
<dbReference type="PANTHER" id="PTHR48449">
    <property type="entry name" value="DUF1985 DOMAIN-CONTAINING PROTEIN"/>
    <property type="match status" value="1"/>
</dbReference>
<evidence type="ECO:0000256" key="1">
    <source>
        <dbReference type="ARBA" id="ARBA00005234"/>
    </source>
</evidence>
<dbReference type="EMBL" id="JAGKQM010000014">
    <property type="protein sequence ID" value="KAH0882768.1"/>
    <property type="molecule type" value="Genomic_DNA"/>
</dbReference>
<dbReference type="Proteomes" id="UP000824890">
    <property type="component" value="Unassembled WGS sequence"/>
</dbReference>
<accession>A0ABQ7ZRC8</accession>
<evidence type="ECO:0000256" key="5">
    <source>
        <dbReference type="SAM" id="MobiDB-lite"/>
    </source>
</evidence>
<evidence type="ECO:0000259" key="6">
    <source>
        <dbReference type="PROSITE" id="PS50600"/>
    </source>
</evidence>
<dbReference type="PANTHER" id="PTHR48449:SF1">
    <property type="entry name" value="DUF1985 DOMAIN-CONTAINING PROTEIN"/>
    <property type="match status" value="1"/>
</dbReference>
<keyword evidence="8" id="KW-1185">Reference proteome</keyword>
<dbReference type="PROSITE" id="PS50600">
    <property type="entry name" value="ULP_PROTEASE"/>
    <property type="match status" value="1"/>
</dbReference>
<feature type="region of interest" description="Disordered" evidence="5">
    <location>
        <begin position="647"/>
        <end position="687"/>
    </location>
</feature>
<reference evidence="7 8" key="1">
    <citation type="submission" date="2021-05" db="EMBL/GenBank/DDBJ databases">
        <title>Genome Assembly of Synthetic Allotetraploid Brassica napus Reveals Homoeologous Exchanges between Subgenomes.</title>
        <authorList>
            <person name="Davis J.T."/>
        </authorList>
    </citation>
    <scope>NUCLEOTIDE SEQUENCE [LARGE SCALE GENOMIC DNA]</scope>
    <source>
        <strain evidence="8">cv. Da-Ae</strain>
        <tissue evidence="7">Seedling</tissue>
    </source>
</reference>
<feature type="compositionally biased region" description="Basic and acidic residues" evidence="5">
    <location>
        <begin position="426"/>
        <end position="440"/>
    </location>
</feature>
<feature type="region of interest" description="Disordered" evidence="5">
    <location>
        <begin position="414"/>
        <end position="481"/>
    </location>
</feature>
<feature type="compositionally biased region" description="Gly residues" evidence="5">
    <location>
        <begin position="528"/>
        <end position="541"/>
    </location>
</feature>
<name>A0ABQ7ZRC8_BRANA</name>
<sequence length="1023" mass="113363">KIDGQDLLYKIDGSARRRKRRGDYGGKNRRRGSATLNEMSRRRSLRGKEIAEEGVEDVPARLPERLFATDRYPCERINMYSTIDYLLCVRDALNGTEEMAMLLRSCFGSLFRLLVRRLLMGKVIHGMLTRHVLTKKKYELWPVFGGNPFRFSLVEFGEAYWERLIGPDRDATIEELAAMVVGDTVMPASHKLRLCLIIIVEGVLVPTSQKQKPSLKYVNLVKNLKKFLAFQWGRESFSWAIRTMKPGPKVLPQHAGLTVVDLRKTEHDAGLVVQPMMEISGTHDERWAAWDDEKYDKKVDNMLGMIKIGHVFSKGDWGGGDGGDPIYKYREKVNAKKRKGAAHVGVTEAPVLKQRRVSGYFRREAMVGAEQYRRMEVHVQELVLEVQQLKNVVEKQGRKFEKWKTFVKGKSSIKKQGSIKSMTKRRTVEGRKGTERRFQDEEAEDDDDSVEDGVPAFNAGGTQGEGDVRTPEPSSRSISEDRPALLVRFPPGDGVPLQWVEPGSTDKVVYRAVHSQTFFVHSEEEGSSVGGGSRDQGGSGDGLDASAMADLDALVLAASGNMAGGRQSEETGVGTEAEKKEENPDEAEGMDEQPSVTEAGRKQEGQSGGTDGFRTNGLDIVVQDFFENLGTVAGLGEANKLVIETEEKAEKPQGAGEKAEQLSVDEAGRSEEAKSGWTDGLGGQGGDDAPENVGAVVLLGEPNKVVIEKEGKAEEMGEELRVENENDESDSQVGDSEDAEITGVGPKMAVLDASDTSDGGQTTRHEPVEHEGELAAVLLAKDQYITPAIIPIAEDCDYAYFERVLLANLKVMHTNAGGYDLDNEFFIDLATPCKWVSSTHMDVLADYVGRLHAEYLRVNRAMLVAPWFSAHLQVKERSVKAARRKTRIATDVKLTKFLTREGKKWGVDVDTLYAPMIWGGTEDEVASMMEPVAAILPYLAKKVCPPHAVGEHQLAPFHVERVVGLYENRRSGDCGPLAIKFLEMHATGNDSPTMACLTDDLVDIFRKQYAMEIYKDWAVPLYL</sequence>
<evidence type="ECO:0000256" key="2">
    <source>
        <dbReference type="ARBA" id="ARBA00022670"/>
    </source>
</evidence>
<evidence type="ECO:0000313" key="7">
    <source>
        <dbReference type="EMBL" id="KAH0882768.1"/>
    </source>
</evidence>
<comment type="similarity">
    <text evidence="1">Belongs to the peptidase C48 family.</text>
</comment>
<keyword evidence="2" id="KW-0645">Protease</keyword>
<feature type="region of interest" description="Disordered" evidence="5">
    <location>
        <begin position="713"/>
        <end position="739"/>
    </location>
</feature>
<dbReference type="Pfam" id="PF09331">
    <property type="entry name" value="DUF1985"/>
    <property type="match status" value="1"/>
</dbReference>
<feature type="coiled-coil region" evidence="4">
    <location>
        <begin position="372"/>
        <end position="399"/>
    </location>
</feature>
<feature type="region of interest" description="Disordered" evidence="5">
    <location>
        <begin position="561"/>
        <end position="614"/>
    </location>
</feature>
<feature type="compositionally biased region" description="Acidic residues" evidence="5">
    <location>
        <begin position="441"/>
        <end position="451"/>
    </location>
</feature>
<comment type="caution">
    <text evidence="7">The sequence shown here is derived from an EMBL/GenBank/DDBJ whole genome shotgun (WGS) entry which is preliminary data.</text>
</comment>
<feature type="compositionally biased region" description="Acidic residues" evidence="5">
    <location>
        <begin position="725"/>
        <end position="739"/>
    </location>
</feature>
<proteinExistence type="inferred from homology"/>
<keyword evidence="3" id="KW-0378">Hydrolase</keyword>
<dbReference type="Pfam" id="PF02902">
    <property type="entry name" value="Peptidase_C48"/>
    <property type="match status" value="2"/>
</dbReference>
<dbReference type="InterPro" id="IPR015410">
    <property type="entry name" value="DUF1985"/>
</dbReference>
<dbReference type="InterPro" id="IPR038765">
    <property type="entry name" value="Papain-like_cys_pep_sf"/>
</dbReference>
<evidence type="ECO:0000256" key="4">
    <source>
        <dbReference type="SAM" id="Coils"/>
    </source>
</evidence>
<feature type="region of interest" description="Disordered" evidence="5">
    <location>
        <begin position="521"/>
        <end position="545"/>
    </location>
</feature>
<dbReference type="SUPFAM" id="SSF54001">
    <property type="entry name" value="Cysteine proteinases"/>
    <property type="match status" value="1"/>
</dbReference>
<keyword evidence="4" id="KW-0175">Coiled coil</keyword>
<feature type="compositionally biased region" description="Basic residues" evidence="5">
    <location>
        <begin position="18"/>
        <end position="32"/>
    </location>
</feature>
<feature type="compositionally biased region" description="Basic and acidic residues" evidence="5">
    <location>
        <begin position="713"/>
        <end position="724"/>
    </location>
</feature>
<evidence type="ECO:0000313" key="8">
    <source>
        <dbReference type="Proteomes" id="UP000824890"/>
    </source>
</evidence>
<dbReference type="InterPro" id="IPR003653">
    <property type="entry name" value="Peptidase_C48_C"/>
</dbReference>
<gene>
    <name evidence="7" type="ORF">HID58_058864</name>
</gene>
<protein>
    <recommendedName>
        <fullName evidence="6">Ubiquitin-like protease family profile domain-containing protein</fullName>
    </recommendedName>
</protein>
<organism evidence="7 8">
    <name type="scientific">Brassica napus</name>
    <name type="common">Rape</name>
    <dbReference type="NCBI Taxonomy" id="3708"/>
    <lineage>
        <taxon>Eukaryota</taxon>
        <taxon>Viridiplantae</taxon>
        <taxon>Streptophyta</taxon>
        <taxon>Embryophyta</taxon>
        <taxon>Tracheophyta</taxon>
        <taxon>Spermatophyta</taxon>
        <taxon>Magnoliopsida</taxon>
        <taxon>eudicotyledons</taxon>
        <taxon>Gunneridae</taxon>
        <taxon>Pentapetalae</taxon>
        <taxon>rosids</taxon>
        <taxon>malvids</taxon>
        <taxon>Brassicales</taxon>
        <taxon>Brassicaceae</taxon>
        <taxon>Brassiceae</taxon>
        <taxon>Brassica</taxon>
    </lineage>
</organism>
<feature type="domain" description="Ubiquitin-like protease family profile" evidence="6">
    <location>
        <begin position="819"/>
        <end position="985"/>
    </location>
</feature>